<dbReference type="EMBL" id="AP027266">
    <property type="protein sequence ID" value="BDW83883.1"/>
    <property type="molecule type" value="Genomic_DNA"/>
</dbReference>
<evidence type="ECO:0000256" key="1">
    <source>
        <dbReference type="ARBA" id="ARBA00022729"/>
    </source>
</evidence>
<reference evidence="3 4" key="1">
    <citation type="submission" date="2023-01" db="EMBL/GenBank/DDBJ databases">
        <title>Complete genome sequence of Roseicyclus marinus strain Dej080120_10.</title>
        <authorList>
            <person name="Ueki S."/>
            <person name="Maruyama F."/>
        </authorList>
    </citation>
    <scope>NUCLEOTIDE SEQUENCE [LARGE SCALE GENOMIC DNA]</scope>
    <source>
        <strain evidence="3 4">Dej080120_10</strain>
    </source>
</reference>
<protein>
    <recommendedName>
        <fullName evidence="5">Bacterial OB-fold domain-containing protein</fullName>
    </recommendedName>
</protein>
<sequence>MRALLLGLAITLPATTALAETLPIGELRRGMMAVVEGNVERITDEDEFILADKTGDIRIYIGPNAMPVRPGDLVRVEGFVDDDIRMEIYADTITLADGRIVTLPRRY</sequence>
<feature type="signal peptide" evidence="2">
    <location>
        <begin position="1"/>
        <end position="19"/>
    </location>
</feature>
<dbReference type="NCBIfam" id="NF033674">
    <property type="entry name" value="stress_OB_fold"/>
    <property type="match status" value="1"/>
</dbReference>
<keyword evidence="4" id="KW-1185">Reference proteome</keyword>
<name>A0AA48H6P2_9RHOB</name>
<accession>A0AA48H6P2</accession>
<evidence type="ECO:0000313" key="4">
    <source>
        <dbReference type="Proteomes" id="UP001337723"/>
    </source>
</evidence>
<evidence type="ECO:0000256" key="2">
    <source>
        <dbReference type="SAM" id="SignalP"/>
    </source>
</evidence>
<proteinExistence type="predicted"/>
<feature type="chain" id="PRO_5045664193" description="Bacterial OB-fold domain-containing protein" evidence="2">
    <location>
        <begin position="20"/>
        <end position="107"/>
    </location>
</feature>
<keyword evidence="1 2" id="KW-0732">Signal</keyword>
<evidence type="ECO:0000313" key="3">
    <source>
        <dbReference type="EMBL" id="BDW83883.1"/>
    </source>
</evidence>
<dbReference type="KEGG" id="rmai:MACH21_00600"/>
<dbReference type="InterPro" id="IPR005220">
    <property type="entry name" value="CarO-like"/>
</dbReference>
<gene>
    <name evidence="3" type="ORF">MACH21_00600</name>
</gene>
<organism evidence="3 4">
    <name type="scientific">Roseicyclus marinus</name>
    <dbReference type="NCBI Taxonomy" id="2161673"/>
    <lineage>
        <taxon>Bacteria</taxon>
        <taxon>Pseudomonadati</taxon>
        <taxon>Pseudomonadota</taxon>
        <taxon>Alphaproteobacteria</taxon>
        <taxon>Rhodobacterales</taxon>
        <taxon>Roseobacteraceae</taxon>
        <taxon>Roseicyclus</taxon>
    </lineage>
</organism>
<dbReference type="Proteomes" id="UP001337723">
    <property type="component" value="Chromosome"/>
</dbReference>
<dbReference type="SUPFAM" id="SSF101756">
    <property type="entry name" value="Hypothetical protein YgiW"/>
    <property type="match status" value="1"/>
</dbReference>
<dbReference type="InterPro" id="IPR036700">
    <property type="entry name" value="BOBF_sf"/>
</dbReference>
<dbReference type="Gene3D" id="2.40.50.200">
    <property type="entry name" value="Bacterial OB-fold"/>
    <property type="match status" value="1"/>
</dbReference>
<dbReference type="AlphaFoldDB" id="A0AA48H6P2"/>
<evidence type="ECO:0008006" key="5">
    <source>
        <dbReference type="Google" id="ProtNLM"/>
    </source>
</evidence>
<dbReference type="Pfam" id="PF04076">
    <property type="entry name" value="BOF"/>
    <property type="match status" value="1"/>
</dbReference>